<evidence type="ECO:0000313" key="3">
    <source>
        <dbReference type="Proteomes" id="UP000029981"/>
    </source>
</evidence>
<keyword evidence="3" id="KW-1185">Reference proteome</keyword>
<feature type="signal peptide" evidence="1">
    <location>
        <begin position="1"/>
        <end position="29"/>
    </location>
</feature>
<protein>
    <submittedName>
        <fullName evidence="2">Uncharacterized protein</fullName>
    </submittedName>
</protein>
<name>A0A0A0L335_CUCSA</name>
<organism evidence="2 3">
    <name type="scientific">Cucumis sativus</name>
    <name type="common">Cucumber</name>
    <dbReference type="NCBI Taxonomy" id="3659"/>
    <lineage>
        <taxon>Eukaryota</taxon>
        <taxon>Viridiplantae</taxon>
        <taxon>Streptophyta</taxon>
        <taxon>Embryophyta</taxon>
        <taxon>Tracheophyta</taxon>
        <taxon>Spermatophyta</taxon>
        <taxon>Magnoliopsida</taxon>
        <taxon>eudicotyledons</taxon>
        <taxon>Gunneridae</taxon>
        <taxon>Pentapetalae</taxon>
        <taxon>rosids</taxon>
        <taxon>fabids</taxon>
        <taxon>Cucurbitales</taxon>
        <taxon>Cucurbitaceae</taxon>
        <taxon>Benincaseae</taxon>
        <taxon>Cucumis</taxon>
    </lineage>
</organism>
<proteinExistence type="predicted"/>
<reference evidence="2 3" key="3">
    <citation type="journal article" date="2010" name="BMC Genomics">
        <title>Transcriptome sequencing and comparative analysis of cucumber flowers with different sex types.</title>
        <authorList>
            <person name="Guo S."/>
            <person name="Zheng Y."/>
            <person name="Joung J.G."/>
            <person name="Liu S."/>
            <person name="Zhang Z."/>
            <person name="Crasta O.R."/>
            <person name="Sobral B.W."/>
            <person name="Xu Y."/>
            <person name="Huang S."/>
            <person name="Fei Z."/>
        </authorList>
    </citation>
    <scope>NUCLEOTIDE SEQUENCE [LARGE SCALE GENOMIC DNA]</scope>
    <source>
        <strain evidence="3">cv. 9930</strain>
    </source>
</reference>
<dbReference type="AlphaFoldDB" id="A0A0A0L335"/>
<feature type="chain" id="PRO_5001972752" evidence="1">
    <location>
        <begin position="30"/>
        <end position="51"/>
    </location>
</feature>
<reference evidence="2 3" key="1">
    <citation type="journal article" date="2009" name="Nat. Genet.">
        <title>The genome of the cucumber, Cucumis sativus L.</title>
        <authorList>
            <person name="Huang S."/>
            <person name="Li R."/>
            <person name="Zhang Z."/>
            <person name="Li L."/>
            <person name="Gu X."/>
            <person name="Fan W."/>
            <person name="Lucas W.J."/>
            <person name="Wang X."/>
            <person name="Xie B."/>
            <person name="Ni P."/>
            <person name="Ren Y."/>
            <person name="Zhu H."/>
            <person name="Li J."/>
            <person name="Lin K."/>
            <person name="Jin W."/>
            <person name="Fei Z."/>
            <person name="Li G."/>
            <person name="Staub J."/>
            <person name="Kilian A."/>
            <person name="van der Vossen E.A."/>
            <person name="Wu Y."/>
            <person name="Guo J."/>
            <person name="He J."/>
            <person name="Jia Z."/>
            <person name="Ren Y."/>
            <person name="Tian G."/>
            <person name="Lu Y."/>
            <person name="Ruan J."/>
            <person name="Qian W."/>
            <person name="Wang M."/>
            <person name="Huang Q."/>
            <person name="Li B."/>
            <person name="Xuan Z."/>
            <person name="Cao J."/>
            <person name="Asan"/>
            <person name="Wu Z."/>
            <person name="Zhang J."/>
            <person name="Cai Q."/>
            <person name="Bai Y."/>
            <person name="Zhao B."/>
            <person name="Han Y."/>
            <person name="Li Y."/>
            <person name="Li X."/>
            <person name="Wang S."/>
            <person name="Shi Q."/>
            <person name="Liu S."/>
            <person name="Cho W.K."/>
            <person name="Kim J.Y."/>
            <person name="Xu Y."/>
            <person name="Heller-Uszynska K."/>
            <person name="Miao H."/>
            <person name="Cheng Z."/>
            <person name="Zhang S."/>
            <person name="Wu J."/>
            <person name="Yang Y."/>
            <person name="Kang H."/>
            <person name="Li M."/>
            <person name="Liang H."/>
            <person name="Ren X."/>
            <person name="Shi Z."/>
            <person name="Wen M."/>
            <person name="Jian M."/>
            <person name="Yang H."/>
            <person name="Zhang G."/>
            <person name="Yang Z."/>
            <person name="Chen R."/>
            <person name="Liu S."/>
            <person name="Li J."/>
            <person name="Ma L."/>
            <person name="Liu H."/>
            <person name="Zhou Y."/>
            <person name="Zhao J."/>
            <person name="Fang X."/>
            <person name="Li G."/>
            <person name="Fang L."/>
            <person name="Li Y."/>
            <person name="Liu D."/>
            <person name="Zheng H."/>
            <person name="Zhang Y."/>
            <person name="Qin N."/>
            <person name="Li Z."/>
            <person name="Yang G."/>
            <person name="Yang S."/>
            <person name="Bolund L."/>
            <person name="Kristiansen K."/>
            <person name="Zheng H."/>
            <person name="Li S."/>
            <person name="Zhang X."/>
            <person name="Yang H."/>
            <person name="Wang J."/>
            <person name="Sun R."/>
            <person name="Zhang B."/>
            <person name="Jiang S."/>
            <person name="Wang J."/>
            <person name="Du Y."/>
            <person name="Li S."/>
        </authorList>
    </citation>
    <scope>NUCLEOTIDE SEQUENCE [LARGE SCALE GENOMIC DNA]</scope>
    <source>
        <strain evidence="3">cv. 9930</strain>
    </source>
</reference>
<evidence type="ECO:0000256" key="1">
    <source>
        <dbReference type="SAM" id="SignalP"/>
    </source>
</evidence>
<evidence type="ECO:0000313" key="2">
    <source>
        <dbReference type="EMBL" id="KGN54501.1"/>
    </source>
</evidence>
<dbReference type="EMBL" id="CM002925">
    <property type="protein sequence ID" value="KGN54501.1"/>
    <property type="molecule type" value="Genomic_DNA"/>
</dbReference>
<keyword evidence="1" id="KW-0732">Signal</keyword>
<reference evidence="2 3" key="4">
    <citation type="journal article" date="2011" name="BMC Genomics">
        <title>RNA-Seq improves annotation of protein-coding genes in the cucumber genome.</title>
        <authorList>
            <person name="Li Z."/>
            <person name="Zhang Z."/>
            <person name="Yan P."/>
            <person name="Huang S."/>
            <person name="Fei Z."/>
            <person name="Lin K."/>
        </authorList>
    </citation>
    <scope>NUCLEOTIDE SEQUENCE [LARGE SCALE GENOMIC DNA]</scope>
    <source>
        <strain evidence="3">cv. 9930</strain>
    </source>
</reference>
<reference evidence="2 3" key="2">
    <citation type="journal article" date="2009" name="PLoS ONE">
        <title>An integrated genetic and cytogenetic map of the cucumber genome.</title>
        <authorList>
            <person name="Ren Y."/>
            <person name="Zhang Z."/>
            <person name="Liu J."/>
            <person name="Staub J.E."/>
            <person name="Han Y."/>
            <person name="Cheng Z."/>
            <person name="Li X."/>
            <person name="Lu J."/>
            <person name="Miao H."/>
            <person name="Kang H."/>
            <person name="Xie B."/>
            <person name="Gu X."/>
            <person name="Wang X."/>
            <person name="Du Y."/>
            <person name="Jin W."/>
            <person name="Huang S."/>
        </authorList>
    </citation>
    <scope>NUCLEOTIDE SEQUENCE [LARGE SCALE GENOMIC DNA]</scope>
    <source>
        <strain evidence="3">cv. 9930</strain>
    </source>
</reference>
<dbReference type="Gramene" id="KGN54501">
    <property type="protein sequence ID" value="KGN54501"/>
    <property type="gene ID" value="Csa_4G340520"/>
</dbReference>
<accession>A0A0A0L335</accession>
<sequence>MGMGDFGELGFFLVVLAVDWNICFYQAEASDSCITSMNCGSETLLYGNKEF</sequence>
<dbReference type="Proteomes" id="UP000029981">
    <property type="component" value="Chromosome 4"/>
</dbReference>
<gene>
    <name evidence="2" type="ORF">Csa_4G340520</name>
</gene>